<keyword evidence="3" id="KW-1185">Reference proteome</keyword>
<feature type="compositionally biased region" description="Acidic residues" evidence="1">
    <location>
        <begin position="59"/>
        <end position="70"/>
    </location>
</feature>
<comment type="caution">
    <text evidence="2">The sequence shown here is derived from an EMBL/GenBank/DDBJ whole genome shotgun (WGS) entry which is preliminary data.</text>
</comment>
<dbReference type="AlphaFoldDB" id="A0A409W5T0"/>
<proteinExistence type="predicted"/>
<organism evidence="2 3">
    <name type="scientific">Gymnopilus dilepis</name>
    <dbReference type="NCBI Taxonomy" id="231916"/>
    <lineage>
        <taxon>Eukaryota</taxon>
        <taxon>Fungi</taxon>
        <taxon>Dikarya</taxon>
        <taxon>Basidiomycota</taxon>
        <taxon>Agaricomycotina</taxon>
        <taxon>Agaricomycetes</taxon>
        <taxon>Agaricomycetidae</taxon>
        <taxon>Agaricales</taxon>
        <taxon>Agaricineae</taxon>
        <taxon>Hymenogastraceae</taxon>
        <taxon>Gymnopilus</taxon>
    </lineage>
</organism>
<evidence type="ECO:0000313" key="2">
    <source>
        <dbReference type="EMBL" id="PPQ73880.1"/>
    </source>
</evidence>
<evidence type="ECO:0000256" key="1">
    <source>
        <dbReference type="SAM" id="MobiDB-lite"/>
    </source>
</evidence>
<accession>A0A409W5T0</accession>
<feature type="region of interest" description="Disordered" evidence="1">
    <location>
        <begin position="59"/>
        <end position="78"/>
    </location>
</feature>
<protein>
    <submittedName>
        <fullName evidence="2">Uncharacterized protein</fullName>
    </submittedName>
</protein>
<dbReference type="Proteomes" id="UP000284706">
    <property type="component" value="Unassembled WGS sequence"/>
</dbReference>
<dbReference type="EMBL" id="NHYE01005378">
    <property type="protein sequence ID" value="PPQ73880.1"/>
    <property type="molecule type" value="Genomic_DNA"/>
</dbReference>
<reference evidence="2 3" key="1">
    <citation type="journal article" date="2018" name="Evol. Lett.">
        <title>Horizontal gene cluster transfer increased hallucinogenic mushroom diversity.</title>
        <authorList>
            <person name="Reynolds H.T."/>
            <person name="Vijayakumar V."/>
            <person name="Gluck-Thaler E."/>
            <person name="Korotkin H.B."/>
            <person name="Matheny P.B."/>
            <person name="Slot J.C."/>
        </authorList>
    </citation>
    <scope>NUCLEOTIDE SEQUENCE [LARGE SCALE GENOMIC DNA]</scope>
    <source>
        <strain evidence="2 3">SRW20</strain>
    </source>
</reference>
<evidence type="ECO:0000313" key="3">
    <source>
        <dbReference type="Proteomes" id="UP000284706"/>
    </source>
</evidence>
<gene>
    <name evidence="2" type="ORF">CVT26_011744</name>
</gene>
<sequence length="89" mass="9491">MSEEEATEGYYSDAPVPSPLACGSAAEQGAQALEECYESDEASTISSYESDAPMELETLTDEEQTEDEGSDGCIPNSVLDSWMATQVLP</sequence>
<dbReference type="InParanoid" id="A0A409W5T0"/>
<feature type="region of interest" description="Disordered" evidence="1">
    <location>
        <begin position="1"/>
        <end position="26"/>
    </location>
</feature>
<name>A0A409W5T0_9AGAR</name>